<reference evidence="3" key="1">
    <citation type="submission" date="2023-03" db="EMBL/GenBank/DDBJ databases">
        <title>Borrelidin-producing and root-colonizing Streptomyces rochei is a potent biopesticide for soil-borne oomycete-caused plant diseases.</title>
        <authorList>
            <person name="Zhou D."/>
            <person name="Wang X."/>
            <person name="Navarro-Munoz J.C."/>
            <person name="Li W."/>
            <person name="Li J."/>
            <person name="Jiu M."/>
            <person name="Deng S."/>
            <person name="Ye Y."/>
            <person name="Daly P."/>
            <person name="Wei L."/>
        </authorList>
    </citation>
    <scope>NUCLEOTIDE SEQUENCE</scope>
    <source>
        <strain evidence="3">JK1</strain>
    </source>
</reference>
<feature type="transmembrane region" description="Helical" evidence="2">
    <location>
        <begin position="178"/>
        <end position="196"/>
    </location>
</feature>
<feature type="region of interest" description="Disordered" evidence="1">
    <location>
        <begin position="1"/>
        <end position="70"/>
    </location>
</feature>
<keyword evidence="2" id="KW-0812">Transmembrane</keyword>
<dbReference type="EMBL" id="CP121271">
    <property type="protein sequence ID" value="WMC88438.1"/>
    <property type="molecule type" value="Genomic_DNA"/>
</dbReference>
<name>A0AAX3ZP62_STRRO</name>
<feature type="transmembrane region" description="Helical" evidence="2">
    <location>
        <begin position="293"/>
        <end position="316"/>
    </location>
</feature>
<dbReference type="RefSeq" id="WP_306693033.1">
    <property type="nucleotide sequence ID" value="NZ_CP121271.1"/>
</dbReference>
<dbReference type="AlphaFoldDB" id="A0AAX3ZP62"/>
<dbReference type="GeneID" id="90945141"/>
<gene>
    <name evidence="3" type="ORF">P7W03_23915</name>
</gene>
<evidence type="ECO:0008006" key="5">
    <source>
        <dbReference type="Google" id="ProtNLM"/>
    </source>
</evidence>
<feature type="compositionally biased region" description="Basic and acidic residues" evidence="1">
    <location>
        <begin position="24"/>
        <end position="36"/>
    </location>
</feature>
<feature type="transmembrane region" description="Helical" evidence="2">
    <location>
        <begin position="383"/>
        <end position="407"/>
    </location>
</feature>
<feature type="transmembrane region" description="Helical" evidence="2">
    <location>
        <begin position="250"/>
        <end position="272"/>
    </location>
</feature>
<evidence type="ECO:0000313" key="4">
    <source>
        <dbReference type="Proteomes" id="UP001231701"/>
    </source>
</evidence>
<proteinExistence type="predicted"/>
<dbReference type="Proteomes" id="UP001231701">
    <property type="component" value="Chromosome"/>
</dbReference>
<feature type="compositionally biased region" description="Basic and acidic residues" evidence="1">
    <location>
        <begin position="44"/>
        <end position="61"/>
    </location>
</feature>
<evidence type="ECO:0000256" key="1">
    <source>
        <dbReference type="SAM" id="MobiDB-lite"/>
    </source>
</evidence>
<keyword evidence="2" id="KW-0472">Membrane</keyword>
<feature type="transmembrane region" description="Helical" evidence="2">
    <location>
        <begin position="322"/>
        <end position="340"/>
    </location>
</feature>
<accession>A0AAX3ZP62</accession>
<evidence type="ECO:0000256" key="2">
    <source>
        <dbReference type="SAM" id="Phobius"/>
    </source>
</evidence>
<organism evidence="3 4">
    <name type="scientific">Streptomyces rochei</name>
    <name type="common">Streptomyces parvullus</name>
    <dbReference type="NCBI Taxonomy" id="1928"/>
    <lineage>
        <taxon>Bacteria</taxon>
        <taxon>Bacillati</taxon>
        <taxon>Actinomycetota</taxon>
        <taxon>Actinomycetes</taxon>
        <taxon>Kitasatosporales</taxon>
        <taxon>Streptomycetaceae</taxon>
        <taxon>Streptomyces</taxon>
        <taxon>Streptomyces rochei group</taxon>
    </lineage>
</organism>
<keyword evidence="2" id="KW-1133">Transmembrane helix</keyword>
<evidence type="ECO:0000313" key="3">
    <source>
        <dbReference type="EMBL" id="WMC88438.1"/>
    </source>
</evidence>
<protein>
    <recommendedName>
        <fullName evidence="5">Integral membrane protein</fullName>
    </recommendedName>
</protein>
<feature type="transmembrane region" description="Helical" evidence="2">
    <location>
        <begin position="347"/>
        <end position="371"/>
    </location>
</feature>
<sequence length="426" mass="43619">MSGLDELDRDPRPAALTGETGTGDADRHEAGMRETGSRGTGSRETGRRETGSRESGSREAGTRPPVAARRVAADPVKALMHRHRELCERAVDPLEIAAGLEAHGLTDRTAARFRHRDVFSLAEEMYARTPRDTDAPPTPEEQPPARARAGWMPLALLPGALCAAAVAGLRLTDGRPRLIAAVVGASAVLLAVRAVLRRGPLSAGTRTSGLWTCWLLGYALLGDGLLDAAVAGGPDGLPDGTTDGPWPVTVAPVLALALACAPAAAGAHLFAVRARRKLTASRGLADFSASVRPLLLGTFALFMGALTVLTALSAAVLGEPPAHARTLTLGALLLLARLLTVHGHSHAPALVLAAAATAEATASATLFAARLPGCGFVAAPVEALIAACGPAGVPTAVCGTGALVLLIHAARRLTKASAHAAVERAR</sequence>
<feature type="transmembrane region" description="Helical" evidence="2">
    <location>
        <begin position="208"/>
        <end position="230"/>
    </location>
</feature>